<keyword evidence="1" id="KW-0472">Membrane</keyword>
<accession>A0AAU7DP20</accession>
<evidence type="ECO:0000313" key="2">
    <source>
        <dbReference type="EMBL" id="XBH19071.1"/>
    </source>
</evidence>
<protein>
    <submittedName>
        <fullName evidence="2">Uncharacterized protein</fullName>
    </submittedName>
</protein>
<organism evidence="2">
    <name type="scientific">Telmatobacter sp. DSM 110680</name>
    <dbReference type="NCBI Taxonomy" id="3036704"/>
    <lineage>
        <taxon>Bacteria</taxon>
        <taxon>Pseudomonadati</taxon>
        <taxon>Acidobacteriota</taxon>
        <taxon>Terriglobia</taxon>
        <taxon>Terriglobales</taxon>
        <taxon>Acidobacteriaceae</taxon>
        <taxon>Telmatobacter</taxon>
    </lineage>
</organism>
<keyword evidence="1" id="KW-1133">Transmembrane helix</keyword>
<dbReference type="RefSeq" id="WP_348264286.1">
    <property type="nucleotide sequence ID" value="NZ_CP121196.1"/>
</dbReference>
<gene>
    <name evidence="2" type="ORF">P8935_07065</name>
</gene>
<evidence type="ECO:0000256" key="1">
    <source>
        <dbReference type="SAM" id="Phobius"/>
    </source>
</evidence>
<dbReference type="AlphaFoldDB" id="A0AAU7DP20"/>
<reference evidence="2" key="1">
    <citation type="submission" date="2023-03" db="EMBL/GenBank/DDBJ databases">
        <title>Edaphobacter sp.</title>
        <authorList>
            <person name="Huber K.J."/>
            <person name="Papendorf J."/>
            <person name="Pilke C."/>
            <person name="Bunk B."/>
            <person name="Sproeer C."/>
            <person name="Pester M."/>
        </authorList>
    </citation>
    <scope>NUCLEOTIDE SEQUENCE</scope>
    <source>
        <strain evidence="2">DSM 110680</strain>
    </source>
</reference>
<keyword evidence="1" id="KW-0812">Transmembrane</keyword>
<name>A0AAU7DP20_9BACT</name>
<proteinExistence type="predicted"/>
<sequence>MSLDLMESTANGTGNEKDTLYMLGGVALMVFGAGLILSNPTIRRYMSQFGVGNLATAVIPDVERYFKLRAM</sequence>
<feature type="transmembrane region" description="Helical" evidence="1">
    <location>
        <begin position="20"/>
        <end position="38"/>
    </location>
</feature>
<dbReference type="EMBL" id="CP121196">
    <property type="protein sequence ID" value="XBH19071.1"/>
    <property type="molecule type" value="Genomic_DNA"/>
</dbReference>